<evidence type="ECO:0000256" key="1">
    <source>
        <dbReference type="ARBA" id="ARBA00005417"/>
    </source>
</evidence>
<dbReference type="AlphaFoldDB" id="A0A7K1UVW6"/>
<dbReference type="Proteomes" id="UP000466794">
    <property type="component" value="Unassembled WGS sequence"/>
</dbReference>
<evidence type="ECO:0000256" key="2">
    <source>
        <dbReference type="ARBA" id="ARBA00022448"/>
    </source>
</evidence>
<dbReference type="SUPFAM" id="SSF52540">
    <property type="entry name" value="P-loop containing nucleoside triphosphate hydrolases"/>
    <property type="match status" value="1"/>
</dbReference>
<comment type="similarity">
    <text evidence="1">Belongs to the ABC transporter superfamily.</text>
</comment>
<dbReference type="Gene3D" id="3.40.50.300">
    <property type="entry name" value="P-loop containing nucleotide triphosphate hydrolases"/>
    <property type="match status" value="1"/>
</dbReference>
<name>A0A7K1UVW6_9NOCA</name>
<dbReference type="PANTHER" id="PTHR43335">
    <property type="entry name" value="ABC TRANSPORTER, ATP-BINDING PROTEIN"/>
    <property type="match status" value="1"/>
</dbReference>
<evidence type="ECO:0000313" key="6">
    <source>
        <dbReference type="EMBL" id="MVU78475.1"/>
    </source>
</evidence>
<accession>A0A7K1UVW6</accession>
<sequence length="286" mass="30357">MWWWAATVSPTVSEPLIEVADVSVRFGEFVALDGVGWTVDGPGVVGLIGLNGAGKTTLIRTVLGLQRVAAGSVRVPVGLDAVGYCPDTPGFEPWLSAREVLAQSMAIGAVRPAGEWTIDSALAAVDLERHAHRRAGGFSRGMLQRLGIAAALVRAPGVLILDEPTSALDPEGRAAVLSLMRELGGRMTVVFSSHLLADVEDLADRLLVLHRGRAVFAGDTTDFLDRHTGSPTLRITMTDGRIIESEHSEWAPALTDAAAHSGEIDDIRITRPTLTDAFFAAIGEKP</sequence>
<dbReference type="GO" id="GO:0016887">
    <property type="term" value="F:ATP hydrolysis activity"/>
    <property type="evidence" value="ECO:0007669"/>
    <property type="project" value="InterPro"/>
</dbReference>
<proteinExistence type="inferred from homology"/>
<dbReference type="PROSITE" id="PS50893">
    <property type="entry name" value="ABC_TRANSPORTER_2"/>
    <property type="match status" value="1"/>
</dbReference>
<dbReference type="PANTHER" id="PTHR43335:SF11">
    <property type="entry name" value="ABC TRANSPORTER RELATED"/>
    <property type="match status" value="1"/>
</dbReference>
<gene>
    <name evidence="6" type="ORF">GPX89_14620</name>
</gene>
<reference evidence="6 7" key="1">
    <citation type="submission" date="2019-12" db="EMBL/GenBank/DDBJ databases">
        <title>Nocardia sp. nov. ET3-3 isolated from soil.</title>
        <authorList>
            <person name="Kanchanasin P."/>
            <person name="Tanasupawat S."/>
            <person name="Yuki M."/>
            <person name="Kudo T."/>
        </authorList>
    </citation>
    <scope>NUCLEOTIDE SEQUENCE [LARGE SCALE GENOMIC DNA]</scope>
    <source>
        <strain evidence="6 7">ET3-3</strain>
    </source>
</reference>
<dbReference type="InterPro" id="IPR027417">
    <property type="entry name" value="P-loop_NTPase"/>
</dbReference>
<evidence type="ECO:0000259" key="5">
    <source>
        <dbReference type="PROSITE" id="PS50893"/>
    </source>
</evidence>
<dbReference type="InterPro" id="IPR003593">
    <property type="entry name" value="AAA+_ATPase"/>
</dbReference>
<dbReference type="InterPro" id="IPR003439">
    <property type="entry name" value="ABC_transporter-like_ATP-bd"/>
</dbReference>
<dbReference type="SMART" id="SM00382">
    <property type="entry name" value="AAA"/>
    <property type="match status" value="1"/>
</dbReference>
<keyword evidence="4 6" id="KW-0067">ATP-binding</keyword>
<keyword evidence="7" id="KW-1185">Reference proteome</keyword>
<evidence type="ECO:0000256" key="4">
    <source>
        <dbReference type="ARBA" id="ARBA00022840"/>
    </source>
</evidence>
<protein>
    <submittedName>
        <fullName evidence="6">ATP-binding cassette domain-containing protein</fullName>
    </submittedName>
</protein>
<dbReference type="CDD" id="cd03230">
    <property type="entry name" value="ABC_DR_subfamily_A"/>
    <property type="match status" value="1"/>
</dbReference>
<organism evidence="6 7">
    <name type="scientific">Nocardia terrae</name>
    <dbReference type="NCBI Taxonomy" id="2675851"/>
    <lineage>
        <taxon>Bacteria</taxon>
        <taxon>Bacillati</taxon>
        <taxon>Actinomycetota</taxon>
        <taxon>Actinomycetes</taxon>
        <taxon>Mycobacteriales</taxon>
        <taxon>Nocardiaceae</taxon>
        <taxon>Nocardia</taxon>
    </lineage>
</organism>
<dbReference type="Pfam" id="PF00005">
    <property type="entry name" value="ABC_tran"/>
    <property type="match status" value="1"/>
</dbReference>
<evidence type="ECO:0000313" key="7">
    <source>
        <dbReference type="Proteomes" id="UP000466794"/>
    </source>
</evidence>
<dbReference type="EMBL" id="WRPP01000002">
    <property type="protein sequence ID" value="MVU78475.1"/>
    <property type="molecule type" value="Genomic_DNA"/>
</dbReference>
<evidence type="ECO:0000256" key="3">
    <source>
        <dbReference type="ARBA" id="ARBA00022741"/>
    </source>
</evidence>
<dbReference type="GO" id="GO:0005524">
    <property type="term" value="F:ATP binding"/>
    <property type="evidence" value="ECO:0007669"/>
    <property type="project" value="UniProtKB-KW"/>
</dbReference>
<keyword evidence="3" id="KW-0547">Nucleotide-binding</keyword>
<feature type="domain" description="ABC transporter" evidence="5">
    <location>
        <begin position="17"/>
        <end position="236"/>
    </location>
</feature>
<comment type="caution">
    <text evidence="6">The sequence shown here is derived from an EMBL/GenBank/DDBJ whole genome shotgun (WGS) entry which is preliminary data.</text>
</comment>
<keyword evidence="2" id="KW-0813">Transport</keyword>